<reference evidence="6" key="1">
    <citation type="submission" date="2019-08" db="EMBL/GenBank/DDBJ databases">
        <authorList>
            <person name="Kucharzyk K."/>
            <person name="Murdoch R.W."/>
            <person name="Higgins S."/>
            <person name="Loffler F."/>
        </authorList>
    </citation>
    <scope>NUCLEOTIDE SEQUENCE</scope>
</reference>
<dbReference type="InterPro" id="IPR000597">
    <property type="entry name" value="Ribosomal_uL3"/>
</dbReference>
<dbReference type="PANTHER" id="PTHR11229:SF16">
    <property type="entry name" value="LARGE RIBOSOMAL SUBUNIT PROTEIN UL3C"/>
    <property type="match status" value="1"/>
</dbReference>
<comment type="caution">
    <text evidence="6">The sequence shown here is derived from an EMBL/GenBank/DDBJ whole genome shotgun (WGS) entry which is preliminary data.</text>
</comment>
<keyword evidence="2" id="KW-0699">rRNA-binding</keyword>
<dbReference type="GO" id="GO:0003735">
    <property type="term" value="F:structural constituent of ribosome"/>
    <property type="evidence" value="ECO:0007669"/>
    <property type="project" value="InterPro"/>
</dbReference>
<dbReference type="Gene3D" id="2.40.30.10">
    <property type="entry name" value="Translation factors"/>
    <property type="match status" value="1"/>
</dbReference>
<organism evidence="6">
    <name type="scientific">bioreactor metagenome</name>
    <dbReference type="NCBI Taxonomy" id="1076179"/>
    <lineage>
        <taxon>unclassified sequences</taxon>
        <taxon>metagenomes</taxon>
        <taxon>ecological metagenomes</taxon>
    </lineage>
</organism>
<name>A0A645AS55_9ZZZZ</name>
<dbReference type="InterPro" id="IPR019927">
    <property type="entry name" value="Ribosomal_uL3_bac/org-type"/>
</dbReference>
<accession>A0A645AS55</accession>
<gene>
    <name evidence="6" type="primary">rplC_29</name>
    <name evidence="6" type="ORF">SDC9_100462</name>
</gene>
<comment type="similarity">
    <text evidence="1">Belongs to the universal ribosomal protein uL3 family.</text>
</comment>
<evidence type="ECO:0000256" key="5">
    <source>
        <dbReference type="ARBA" id="ARBA00023274"/>
    </source>
</evidence>
<dbReference type="Pfam" id="PF00297">
    <property type="entry name" value="Ribosomal_L3"/>
    <property type="match status" value="1"/>
</dbReference>
<keyword evidence="3" id="KW-0694">RNA-binding</keyword>
<evidence type="ECO:0000256" key="2">
    <source>
        <dbReference type="ARBA" id="ARBA00022730"/>
    </source>
</evidence>
<keyword evidence="4 6" id="KW-0689">Ribosomal protein</keyword>
<evidence type="ECO:0000313" key="6">
    <source>
        <dbReference type="EMBL" id="MPM53693.1"/>
    </source>
</evidence>
<proteinExistence type="inferred from homology"/>
<dbReference type="GO" id="GO:0006412">
    <property type="term" value="P:translation"/>
    <property type="evidence" value="ECO:0007669"/>
    <property type="project" value="InterPro"/>
</dbReference>
<dbReference type="InterPro" id="IPR019926">
    <property type="entry name" value="Ribosomal_uL3_CS"/>
</dbReference>
<dbReference type="PANTHER" id="PTHR11229">
    <property type="entry name" value="50S RIBOSOMAL PROTEIN L3"/>
    <property type="match status" value="1"/>
</dbReference>
<evidence type="ECO:0000256" key="1">
    <source>
        <dbReference type="ARBA" id="ARBA00006540"/>
    </source>
</evidence>
<keyword evidence="5" id="KW-0687">Ribonucleoprotein</keyword>
<dbReference type="GO" id="GO:0019843">
    <property type="term" value="F:rRNA binding"/>
    <property type="evidence" value="ECO:0007669"/>
    <property type="project" value="UniProtKB-KW"/>
</dbReference>
<sequence length="141" mass="14667">MSGYAVGSEVKADLFTAGEIIDVTGVSKGKGFMGAIARHNQTIGPKSHGSGFHRGVGSLATIGRNNGIINKGTGMAGHEGFLTTTNQNLEVVKIDVEKNYMLIKGNVPGPRKGLVVVKSAAKKRAAKSAVELVDYAAAKEE</sequence>
<dbReference type="InterPro" id="IPR009000">
    <property type="entry name" value="Transl_B-barrel_sf"/>
</dbReference>
<dbReference type="EMBL" id="VSSQ01014456">
    <property type="protein sequence ID" value="MPM53693.1"/>
    <property type="molecule type" value="Genomic_DNA"/>
</dbReference>
<protein>
    <submittedName>
        <fullName evidence="6">50S ribosomal protein L3</fullName>
    </submittedName>
</protein>
<evidence type="ECO:0000256" key="4">
    <source>
        <dbReference type="ARBA" id="ARBA00022980"/>
    </source>
</evidence>
<dbReference type="GO" id="GO:0022625">
    <property type="term" value="C:cytosolic large ribosomal subunit"/>
    <property type="evidence" value="ECO:0007669"/>
    <property type="project" value="TreeGrafter"/>
</dbReference>
<evidence type="ECO:0000256" key="3">
    <source>
        <dbReference type="ARBA" id="ARBA00022884"/>
    </source>
</evidence>
<dbReference type="AlphaFoldDB" id="A0A645AS55"/>
<dbReference type="PROSITE" id="PS00474">
    <property type="entry name" value="RIBOSOMAL_L3"/>
    <property type="match status" value="1"/>
</dbReference>
<dbReference type="SUPFAM" id="SSF50447">
    <property type="entry name" value="Translation proteins"/>
    <property type="match status" value="1"/>
</dbReference>